<proteinExistence type="predicted"/>
<dbReference type="EMBL" id="LT598451">
    <property type="protein sequence ID" value="SCU92430.1"/>
    <property type="molecule type" value="Genomic_DNA"/>
</dbReference>
<gene>
    <name evidence="1" type="ORF">LANO_0E00826G</name>
</gene>
<evidence type="ECO:0000313" key="1">
    <source>
        <dbReference type="EMBL" id="SCU92430.1"/>
    </source>
</evidence>
<dbReference type="Proteomes" id="UP000189911">
    <property type="component" value="Chromosome E"/>
</dbReference>
<name>A0A1G4JPF6_9SACH</name>
<reference evidence="2" key="1">
    <citation type="submission" date="2016-03" db="EMBL/GenBank/DDBJ databases">
        <authorList>
            <person name="Devillers Hugo."/>
        </authorList>
    </citation>
    <scope>NUCLEOTIDE SEQUENCE [LARGE SCALE GENOMIC DNA]</scope>
</reference>
<organism evidence="1 2">
    <name type="scientific">Lachancea nothofagi CBS 11611</name>
    <dbReference type="NCBI Taxonomy" id="1266666"/>
    <lineage>
        <taxon>Eukaryota</taxon>
        <taxon>Fungi</taxon>
        <taxon>Dikarya</taxon>
        <taxon>Ascomycota</taxon>
        <taxon>Saccharomycotina</taxon>
        <taxon>Saccharomycetes</taxon>
        <taxon>Saccharomycetales</taxon>
        <taxon>Saccharomycetaceae</taxon>
        <taxon>Lachancea</taxon>
    </lineage>
</organism>
<sequence>MMQICLTGTIEPQICLTGTIEPQIRLTGTIKPQIRLTGTIKPQICLTGTIAPQISIQFIRRTNSTHQQLNTTANMRRNLANLETSSLYTLFAYRSFLHLASGSLPLRTMTKQYKVMLKRQQHQEPHQLLRQVWLNNKKRVDILIFGPSIHNRTF</sequence>
<accession>A0A1G4JPF6</accession>
<keyword evidence="2" id="KW-1185">Reference proteome</keyword>
<evidence type="ECO:0000313" key="2">
    <source>
        <dbReference type="Proteomes" id="UP000189911"/>
    </source>
</evidence>
<protein>
    <submittedName>
        <fullName evidence="1">LANO_0E00826g1_1</fullName>
    </submittedName>
</protein>
<dbReference type="AlphaFoldDB" id="A0A1G4JPF6"/>